<accession>A0A0E9R8F9</accession>
<sequence length="45" mass="5098">MPFKLCARDVTYGLTTSLCTDSTVSLTWTQRVGHCSTKLSQYFHL</sequence>
<reference evidence="1" key="2">
    <citation type="journal article" date="2015" name="Fish Shellfish Immunol.">
        <title>Early steps in the European eel (Anguilla anguilla)-Vibrio vulnificus interaction in the gills: Role of the RtxA13 toxin.</title>
        <authorList>
            <person name="Callol A."/>
            <person name="Pajuelo D."/>
            <person name="Ebbesson L."/>
            <person name="Teles M."/>
            <person name="MacKenzie S."/>
            <person name="Amaro C."/>
        </authorList>
    </citation>
    <scope>NUCLEOTIDE SEQUENCE</scope>
</reference>
<dbReference type="EMBL" id="GBXM01083944">
    <property type="protein sequence ID" value="JAH24633.1"/>
    <property type="molecule type" value="Transcribed_RNA"/>
</dbReference>
<name>A0A0E9R8F9_ANGAN</name>
<protein>
    <submittedName>
        <fullName evidence="1">Uncharacterized protein</fullName>
    </submittedName>
</protein>
<evidence type="ECO:0000313" key="1">
    <source>
        <dbReference type="EMBL" id="JAH24633.1"/>
    </source>
</evidence>
<dbReference type="AlphaFoldDB" id="A0A0E9R8F9"/>
<organism evidence="1">
    <name type="scientific">Anguilla anguilla</name>
    <name type="common">European freshwater eel</name>
    <name type="synonym">Muraena anguilla</name>
    <dbReference type="NCBI Taxonomy" id="7936"/>
    <lineage>
        <taxon>Eukaryota</taxon>
        <taxon>Metazoa</taxon>
        <taxon>Chordata</taxon>
        <taxon>Craniata</taxon>
        <taxon>Vertebrata</taxon>
        <taxon>Euteleostomi</taxon>
        <taxon>Actinopterygii</taxon>
        <taxon>Neopterygii</taxon>
        <taxon>Teleostei</taxon>
        <taxon>Anguilliformes</taxon>
        <taxon>Anguillidae</taxon>
        <taxon>Anguilla</taxon>
    </lineage>
</organism>
<proteinExistence type="predicted"/>
<reference evidence="1" key="1">
    <citation type="submission" date="2014-11" db="EMBL/GenBank/DDBJ databases">
        <authorList>
            <person name="Amaro Gonzalez C."/>
        </authorList>
    </citation>
    <scope>NUCLEOTIDE SEQUENCE</scope>
</reference>